<dbReference type="InterPro" id="IPR046848">
    <property type="entry name" value="E_motif"/>
</dbReference>
<evidence type="ECO:0000256" key="2">
    <source>
        <dbReference type="ARBA" id="ARBA00061659"/>
    </source>
</evidence>
<dbReference type="FunFam" id="1.25.40.10:FF:000606">
    <property type="entry name" value="Putative pentatricopeptide repeat-containing protein"/>
    <property type="match status" value="1"/>
</dbReference>
<evidence type="ECO:0000313" key="5">
    <source>
        <dbReference type="Proteomes" id="UP001370490"/>
    </source>
</evidence>
<protein>
    <submittedName>
        <fullName evidence="4">E motif</fullName>
    </submittedName>
</protein>
<dbReference type="NCBIfam" id="TIGR00756">
    <property type="entry name" value="PPR"/>
    <property type="match status" value="5"/>
</dbReference>
<dbReference type="PANTHER" id="PTHR47926">
    <property type="entry name" value="PENTATRICOPEPTIDE REPEAT-CONTAINING PROTEIN"/>
    <property type="match status" value="1"/>
</dbReference>
<reference evidence="4 5" key="1">
    <citation type="submission" date="2023-12" db="EMBL/GenBank/DDBJ databases">
        <title>A high-quality genome assembly for Dillenia turbinata (Dilleniales).</title>
        <authorList>
            <person name="Chanderbali A."/>
        </authorList>
    </citation>
    <scope>NUCLEOTIDE SEQUENCE [LARGE SCALE GENOMIC DNA]</scope>
    <source>
        <strain evidence="4">LSX21</strain>
        <tissue evidence="4">Leaf</tissue>
    </source>
</reference>
<comment type="similarity">
    <text evidence="2">Belongs to the PPR family. PCMP-E subfamily.</text>
</comment>
<dbReference type="InterPro" id="IPR002885">
    <property type="entry name" value="PPR_rpt"/>
</dbReference>
<dbReference type="Pfam" id="PF01535">
    <property type="entry name" value="PPR"/>
    <property type="match status" value="3"/>
</dbReference>
<keyword evidence="1" id="KW-0677">Repeat</keyword>
<keyword evidence="5" id="KW-1185">Reference proteome</keyword>
<dbReference type="InterPro" id="IPR011990">
    <property type="entry name" value="TPR-like_helical_dom_sf"/>
</dbReference>
<proteinExistence type="inferred from homology"/>
<accession>A0AAN8VXA3</accession>
<dbReference type="FunFam" id="1.25.40.10:FF:001486">
    <property type="entry name" value="Pentatricopeptide repeat-containing protein mitochondrial"/>
    <property type="match status" value="1"/>
</dbReference>
<feature type="repeat" description="PPR" evidence="3">
    <location>
        <begin position="99"/>
        <end position="133"/>
    </location>
</feature>
<dbReference type="GO" id="GO:0009451">
    <property type="term" value="P:RNA modification"/>
    <property type="evidence" value="ECO:0007669"/>
    <property type="project" value="InterPro"/>
</dbReference>
<feature type="repeat" description="PPR" evidence="3">
    <location>
        <begin position="262"/>
        <end position="296"/>
    </location>
</feature>
<feature type="repeat" description="PPR" evidence="3">
    <location>
        <begin position="363"/>
        <end position="398"/>
    </location>
</feature>
<name>A0AAN8VXA3_9MAGN</name>
<evidence type="ECO:0000256" key="3">
    <source>
        <dbReference type="PROSITE-ProRule" id="PRU00708"/>
    </source>
</evidence>
<comment type="caution">
    <text evidence="4">The sequence shown here is derived from an EMBL/GenBank/DDBJ whole genome shotgun (WGS) entry which is preliminary data.</text>
</comment>
<dbReference type="GO" id="GO:0003723">
    <property type="term" value="F:RNA binding"/>
    <property type="evidence" value="ECO:0007669"/>
    <property type="project" value="InterPro"/>
</dbReference>
<evidence type="ECO:0000313" key="4">
    <source>
        <dbReference type="EMBL" id="KAK6935172.1"/>
    </source>
</evidence>
<dbReference type="PROSITE" id="PS51375">
    <property type="entry name" value="PPR"/>
    <property type="match status" value="4"/>
</dbReference>
<dbReference type="Pfam" id="PF13041">
    <property type="entry name" value="PPR_2"/>
    <property type="match status" value="3"/>
</dbReference>
<organism evidence="4 5">
    <name type="scientific">Dillenia turbinata</name>
    <dbReference type="NCBI Taxonomy" id="194707"/>
    <lineage>
        <taxon>Eukaryota</taxon>
        <taxon>Viridiplantae</taxon>
        <taxon>Streptophyta</taxon>
        <taxon>Embryophyta</taxon>
        <taxon>Tracheophyta</taxon>
        <taxon>Spermatophyta</taxon>
        <taxon>Magnoliopsida</taxon>
        <taxon>eudicotyledons</taxon>
        <taxon>Gunneridae</taxon>
        <taxon>Pentapetalae</taxon>
        <taxon>Dilleniales</taxon>
        <taxon>Dilleniaceae</taxon>
        <taxon>Dillenia</taxon>
    </lineage>
</organism>
<dbReference type="Gene3D" id="1.25.40.10">
    <property type="entry name" value="Tetratricopeptide repeat domain"/>
    <property type="match status" value="4"/>
</dbReference>
<dbReference type="InterPro" id="IPR046960">
    <property type="entry name" value="PPR_At4g14850-like_plant"/>
</dbReference>
<evidence type="ECO:0000256" key="1">
    <source>
        <dbReference type="ARBA" id="ARBA00022737"/>
    </source>
</evidence>
<dbReference type="Pfam" id="PF20431">
    <property type="entry name" value="E_motif"/>
    <property type="match status" value="1"/>
</dbReference>
<gene>
    <name evidence="4" type="ORF">RJ641_035327</name>
</gene>
<dbReference type="FunFam" id="1.25.40.10:FF:000196">
    <property type="entry name" value="Pentatricopeptide repeat-containing protein At4g14850"/>
    <property type="match status" value="1"/>
</dbReference>
<dbReference type="AlphaFoldDB" id="A0AAN8VXA3"/>
<sequence length="550" mass="61359">MQRIAHGCLKNHFHKPSSLQLNQFLQKHNKPTNGHVIVYLIRACAKFGSFSHGQQLHCNILRSGYDSNAFISTSLIAFYVGFECLNDAKKMFDEIPHRNVVSWNTLISGYMHSGQCRKALSLFGELNGSDVSADPYSFTPALAACGKLGLSQLGMSIHSMIVKHGLEFRVFVANCLIDMYGKCGFVEEAIGVFYEMTDRDTISFNSVISACARTGRLEEAHGFLNQMPCPDTISYNELINGYAQFRCMEDAVRILSIIPNPNSSSWNSIITGYVNQEQAGEALDFFIEMHKSGIQMDQYTFSSILSGIARLSALKWGELTHSCTIKCGLDAAIVIGSALIDMYSKCGQVIHAEALFRSLHKKNLVTWNAMISGFAHNGHSDKVIELFNELQTVKGLKPDGITFLNVLSACRHMPLETVVGYLELMTKEYRIDPMPEHCSSVIRVMGTKGEVWRAEKLIYDLGFGSCGLVWRALLGACLTCWDLEVAEIAAAKVIELEGDKEYVFVMMSKIYAYYGKWVDAVTVRKLMKERGVRKDAGRSWIEVPTLISTK</sequence>
<dbReference type="EMBL" id="JBAMMX010000008">
    <property type="protein sequence ID" value="KAK6935172.1"/>
    <property type="molecule type" value="Genomic_DNA"/>
</dbReference>
<feature type="repeat" description="PPR" evidence="3">
    <location>
        <begin position="200"/>
        <end position="234"/>
    </location>
</feature>
<dbReference type="FunFam" id="1.25.40.10:FF:000090">
    <property type="entry name" value="Pentatricopeptide repeat-containing protein, chloroplastic"/>
    <property type="match status" value="1"/>
</dbReference>
<dbReference type="Proteomes" id="UP001370490">
    <property type="component" value="Unassembled WGS sequence"/>
</dbReference>